<evidence type="ECO:0000256" key="4">
    <source>
        <dbReference type="ARBA" id="ARBA00022622"/>
    </source>
</evidence>
<gene>
    <name evidence="10" type="ORF">CANVERA_P3464</name>
</gene>
<dbReference type="PANTHER" id="PTHR31468">
    <property type="entry name" value="1,3-BETA-GLUCANOSYLTRANSFERASE GAS1"/>
    <property type="match status" value="1"/>
</dbReference>
<dbReference type="GO" id="GO:0031505">
    <property type="term" value="P:fungal-type cell wall organization"/>
    <property type="evidence" value="ECO:0007669"/>
    <property type="project" value="UniProtKB-ARBA"/>
</dbReference>
<keyword evidence="8" id="KW-0449">Lipoprotein</keyword>
<dbReference type="GO" id="GO:0030446">
    <property type="term" value="C:hyphal cell wall"/>
    <property type="evidence" value="ECO:0007669"/>
    <property type="project" value="UniProtKB-ARBA"/>
</dbReference>
<evidence type="ECO:0000256" key="5">
    <source>
        <dbReference type="ARBA" id="ARBA00022729"/>
    </source>
</evidence>
<comment type="caution">
    <text evidence="10">The sequence shown here is derived from an EMBL/GenBank/DDBJ whole genome shotgun (WGS) entry which is preliminary data.</text>
</comment>
<evidence type="ECO:0000256" key="7">
    <source>
        <dbReference type="ARBA" id="ARBA00023180"/>
    </source>
</evidence>
<dbReference type="Pfam" id="PF07983">
    <property type="entry name" value="X8"/>
    <property type="match status" value="1"/>
</dbReference>
<dbReference type="SMART" id="SM00768">
    <property type="entry name" value="X8"/>
    <property type="match status" value="1"/>
</dbReference>
<dbReference type="GO" id="GO:1903561">
    <property type="term" value="C:extracellular vesicle"/>
    <property type="evidence" value="ECO:0007669"/>
    <property type="project" value="UniProtKB-ARBA"/>
</dbReference>
<dbReference type="PANTHER" id="PTHR31468:SF10">
    <property type="entry name" value="1,3-BETA-GLUCANOSYLTRANSFERASE GAS2"/>
    <property type="match status" value="1"/>
</dbReference>
<proteinExistence type="inferred from homology"/>
<organism evidence="10 11">
    <name type="scientific">Candida verbasci</name>
    <dbReference type="NCBI Taxonomy" id="1227364"/>
    <lineage>
        <taxon>Eukaryota</taxon>
        <taxon>Fungi</taxon>
        <taxon>Dikarya</taxon>
        <taxon>Ascomycota</taxon>
        <taxon>Saccharomycotina</taxon>
        <taxon>Pichiomycetes</taxon>
        <taxon>Debaryomycetaceae</taxon>
        <taxon>Candida/Lodderomyces clade</taxon>
        <taxon>Candida</taxon>
    </lineage>
</organism>
<keyword evidence="6" id="KW-1015">Disulfide bond</keyword>
<comment type="similarity">
    <text evidence="2 8">Belongs to the glycosyl hydrolase 72 family.</text>
</comment>
<evidence type="ECO:0000256" key="3">
    <source>
        <dbReference type="ARBA" id="ARBA00022475"/>
    </source>
</evidence>
<dbReference type="InterPro" id="IPR017853">
    <property type="entry name" value="GH"/>
</dbReference>
<dbReference type="InterPro" id="IPR004886">
    <property type="entry name" value="Glucanosyltransferase"/>
</dbReference>
<dbReference type="Proteomes" id="UP001152885">
    <property type="component" value="Unassembled WGS sequence"/>
</dbReference>
<comment type="subcellular location">
    <subcellularLocation>
        <location evidence="8">Cell membrane</location>
        <topology evidence="8">Lipid-anchor</topology>
        <topology evidence="8">GPI-anchor</topology>
    </subcellularLocation>
    <subcellularLocation>
        <location evidence="1">Membrane</location>
        <topology evidence="1">Lipid-anchor</topology>
        <topology evidence="1">GPI-anchor</topology>
    </subcellularLocation>
</comment>
<keyword evidence="5" id="KW-0732">Signal</keyword>
<evidence type="ECO:0000259" key="9">
    <source>
        <dbReference type="SMART" id="SM00768"/>
    </source>
</evidence>
<keyword evidence="3" id="KW-1003">Cell membrane</keyword>
<dbReference type="GO" id="GO:0030445">
    <property type="term" value="C:yeast-form cell wall"/>
    <property type="evidence" value="ECO:0007669"/>
    <property type="project" value="UniProtKB-ARBA"/>
</dbReference>
<dbReference type="GO" id="GO:0005886">
    <property type="term" value="C:plasma membrane"/>
    <property type="evidence" value="ECO:0007669"/>
    <property type="project" value="UniProtKB-SubCell"/>
</dbReference>
<keyword evidence="11" id="KW-1185">Reference proteome</keyword>
<evidence type="ECO:0000313" key="11">
    <source>
        <dbReference type="Proteomes" id="UP001152885"/>
    </source>
</evidence>
<keyword evidence="8" id="KW-0808">Transferase</keyword>
<dbReference type="AlphaFoldDB" id="A0A9W4XB13"/>
<dbReference type="EMBL" id="CANTUO010000003">
    <property type="protein sequence ID" value="CAI5758955.1"/>
    <property type="molecule type" value="Genomic_DNA"/>
</dbReference>
<dbReference type="SUPFAM" id="SSF51445">
    <property type="entry name" value="(Trans)glycosidases"/>
    <property type="match status" value="1"/>
</dbReference>
<dbReference type="Gene3D" id="1.20.58.1040">
    <property type="match status" value="1"/>
</dbReference>
<dbReference type="GO" id="GO:0098552">
    <property type="term" value="C:side of membrane"/>
    <property type="evidence" value="ECO:0007669"/>
    <property type="project" value="UniProtKB-KW"/>
</dbReference>
<evidence type="ECO:0000256" key="1">
    <source>
        <dbReference type="ARBA" id="ARBA00004589"/>
    </source>
</evidence>
<evidence type="ECO:0000256" key="2">
    <source>
        <dbReference type="ARBA" id="ARBA00007528"/>
    </source>
</evidence>
<accession>A0A9W4XB13</accession>
<keyword evidence="4 8" id="KW-0336">GPI-anchor</keyword>
<keyword evidence="8" id="KW-0472">Membrane</keyword>
<feature type="domain" description="X8" evidence="9">
    <location>
        <begin position="383"/>
        <end position="478"/>
    </location>
</feature>
<dbReference type="FunFam" id="3.20.20.80:FF:000038">
    <property type="entry name" value="1,3-beta-glucanosyltransferase"/>
    <property type="match status" value="1"/>
</dbReference>
<sequence>MLIILLLLFQFVFTKEDYCLIEPIKIVGNKFFTSDSEFQFFIKGIAYQKSRQEGEFYDNTKEPNYIDSLANPFSCLRDLEYLKELRVNVIRVYQISPTSNHDVCMNAFAKEGIYVLADLSEPYLSIRRDNPSWDTDLFTRYKEVIDSMAKYNNVLGFIAGNEVANSIDTIDSSPFIRASIRDCKSYIEEQGYRKIPVGYASNDDTNIRNHLANYLVCDLENDNNYSKSDFFAINVYEWCGYSTYTTSGYRELTNSFENYSAPIFFAEFGCNIINPRPFTEIEAIYGTKMSKIWSGAIAYEYFEEANHYGIVMLKKDGQLTKLPDFEHLKKNYEDAKPIGSDIDECYQLETTSCSCPNNENFQVATNLPPTPVQGKCECLWQSFGCVVIDDGGFDEEPLIQDLCKKVDCQEIKANGNTGKYGKYSHCNPIVRASYALNKFYEQCGKNENVCLAQGRGQIVKNVLSLRNKYSSDGRNCQALLFEEDEEEEEIEQPPPKKKIIKKVTRFPFSG</sequence>
<dbReference type="GO" id="GO:0071970">
    <property type="term" value="P:fungal-type cell wall (1-&gt;3)-beta-D-glucan biosynthetic process"/>
    <property type="evidence" value="ECO:0007669"/>
    <property type="project" value="TreeGrafter"/>
</dbReference>
<evidence type="ECO:0000256" key="6">
    <source>
        <dbReference type="ARBA" id="ARBA00023157"/>
    </source>
</evidence>
<dbReference type="Gene3D" id="3.20.20.80">
    <property type="entry name" value="Glycosidases"/>
    <property type="match status" value="1"/>
</dbReference>
<evidence type="ECO:0000256" key="8">
    <source>
        <dbReference type="RuleBase" id="RU361209"/>
    </source>
</evidence>
<protein>
    <recommendedName>
        <fullName evidence="8">1,3-beta-glucanosyltransferase</fullName>
        <ecNumber evidence="8">2.4.1.-</ecNumber>
    </recommendedName>
</protein>
<dbReference type="OrthoDB" id="421038at2759"/>
<keyword evidence="7" id="KW-0325">Glycoprotein</keyword>
<reference evidence="10" key="1">
    <citation type="submission" date="2022-12" db="EMBL/GenBank/DDBJ databases">
        <authorList>
            <person name="Brejova B."/>
        </authorList>
    </citation>
    <scope>NUCLEOTIDE SEQUENCE</scope>
</reference>
<dbReference type="InterPro" id="IPR012946">
    <property type="entry name" value="X8"/>
</dbReference>
<name>A0A9W4XB13_9ASCO</name>
<dbReference type="EC" id="2.4.1.-" evidence="8"/>
<dbReference type="GO" id="GO:0042124">
    <property type="term" value="F:1,3-beta-glucanosyltransferase activity"/>
    <property type="evidence" value="ECO:0007669"/>
    <property type="project" value="TreeGrafter"/>
</dbReference>
<comment type="function">
    <text evidence="8">Splits internally a 1,3-beta-glucan molecule and transfers the newly generated reducing end (the donor) to the non-reducing end of another 1,3-beta-glucan molecule (the acceptor) forming a 1,3-beta linkage, resulting in the elongation of 1,3-beta-glucan chains in the cell wall.</text>
</comment>
<dbReference type="GO" id="GO:0009986">
    <property type="term" value="C:cell surface"/>
    <property type="evidence" value="ECO:0007669"/>
    <property type="project" value="UniProtKB-ARBA"/>
</dbReference>
<evidence type="ECO:0000313" key="10">
    <source>
        <dbReference type="EMBL" id="CAI5758955.1"/>
    </source>
</evidence>
<dbReference type="Pfam" id="PF03198">
    <property type="entry name" value="Glyco_hydro_72"/>
    <property type="match status" value="1"/>
</dbReference>